<reference evidence="3" key="2">
    <citation type="submission" date="2017-02" db="EMBL/GenBank/DDBJ databases">
        <title>Sunflower complete genome.</title>
        <authorList>
            <person name="Langlade N."/>
            <person name="Munos S."/>
        </authorList>
    </citation>
    <scope>NUCLEOTIDE SEQUENCE [LARGE SCALE GENOMIC DNA]</scope>
    <source>
        <tissue evidence="3">Leaves</tissue>
    </source>
</reference>
<dbReference type="EC" id="1.1.1.330" evidence="2"/>
<accession>A0A251UT06</accession>
<dbReference type="InParanoid" id="A0A251UT06"/>
<dbReference type="EMBL" id="CM007894">
    <property type="protein sequence ID" value="OTG25451.1"/>
    <property type="molecule type" value="Genomic_DNA"/>
</dbReference>
<sequence>MKVDGDGKHLKTSVLENENSESKRNERGTGTRAENSVKPTKPPKGKVDKIFGPINEKVDDELLNSLIKVNVEETTKVTQAVLPGTLKRKKLKAIVNIGSDDTNVSHLILCMLRQKRISINFRGGCMLRILHWWWLQHLTGLA</sequence>
<organism evidence="3 4">
    <name type="scientific">Helianthus annuus</name>
    <name type="common">Common sunflower</name>
    <dbReference type="NCBI Taxonomy" id="4232"/>
    <lineage>
        <taxon>Eukaryota</taxon>
        <taxon>Viridiplantae</taxon>
        <taxon>Streptophyta</taxon>
        <taxon>Embryophyta</taxon>
        <taxon>Tracheophyta</taxon>
        <taxon>Spermatophyta</taxon>
        <taxon>Magnoliopsida</taxon>
        <taxon>eudicotyledons</taxon>
        <taxon>Gunneridae</taxon>
        <taxon>Pentapetalae</taxon>
        <taxon>asterids</taxon>
        <taxon>campanulids</taxon>
        <taxon>Asterales</taxon>
        <taxon>Asteraceae</taxon>
        <taxon>Asteroideae</taxon>
        <taxon>Heliantheae alliance</taxon>
        <taxon>Heliantheae</taxon>
        <taxon>Helianthus</taxon>
    </lineage>
</organism>
<evidence type="ECO:0000256" key="1">
    <source>
        <dbReference type="SAM" id="MobiDB-lite"/>
    </source>
</evidence>
<dbReference type="GO" id="GO:0141040">
    <property type="term" value="F:very-long-chain 3-oxoacyl-CoA reductase activity"/>
    <property type="evidence" value="ECO:0007669"/>
    <property type="project" value="UniProtKB-EC"/>
</dbReference>
<keyword evidence="2" id="KW-0560">Oxidoreductase</keyword>
<name>A0A251UT06_HELAN</name>
<dbReference type="AlphaFoldDB" id="A0A251UT06"/>
<dbReference type="Proteomes" id="UP000215914">
    <property type="component" value="Chromosome 5"/>
</dbReference>
<dbReference type="EMBL" id="MNCJ02000320">
    <property type="protein sequence ID" value="KAF5806005.1"/>
    <property type="molecule type" value="Genomic_DNA"/>
</dbReference>
<evidence type="ECO:0000313" key="4">
    <source>
        <dbReference type="Proteomes" id="UP000215914"/>
    </source>
</evidence>
<reference evidence="2 4" key="1">
    <citation type="journal article" date="2017" name="Nature">
        <title>The sunflower genome provides insights into oil metabolism, flowering and Asterid evolution.</title>
        <authorList>
            <person name="Badouin H."/>
            <person name="Gouzy J."/>
            <person name="Grassa C.J."/>
            <person name="Murat F."/>
            <person name="Staton S.E."/>
            <person name="Cottret L."/>
            <person name="Lelandais-Briere C."/>
            <person name="Owens G.L."/>
            <person name="Carrere S."/>
            <person name="Mayjonade B."/>
            <person name="Legrand L."/>
            <person name="Gill N."/>
            <person name="Kane N.C."/>
            <person name="Bowers J.E."/>
            <person name="Hubner S."/>
            <person name="Bellec A."/>
            <person name="Berard A."/>
            <person name="Berges H."/>
            <person name="Blanchet N."/>
            <person name="Boniface M.C."/>
            <person name="Brunel D."/>
            <person name="Catrice O."/>
            <person name="Chaidir N."/>
            <person name="Claudel C."/>
            <person name="Donnadieu C."/>
            <person name="Faraut T."/>
            <person name="Fievet G."/>
            <person name="Helmstetter N."/>
            <person name="King M."/>
            <person name="Knapp S.J."/>
            <person name="Lai Z."/>
            <person name="Le Paslier M.C."/>
            <person name="Lippi Y."/>
            <person name="Lorenzon L."/>
            <person name="Mandel J.R."/>
            <person name="Marage G."/>
            <person name="Marchand G."/>
            <person name="Marquand E."/>
            <person name="Bret-Mestries E."/>
            <person name="Morien E."/>
            <person name="Nambeesan S."/>
            <person name="Nguyen T."/>
            <person name="Pegot-Espagnet P."/>
            <person name="Pouilly N."/>
            <person name="Raftis F."/>
            <person name="Sallet E."/>
            <person name="Schiex T."/>
            <person name="Thomas J."/>
            <person name="Vandecasteele C."/>
            <person name="Vares D."/>
            <person name="Vear F."/>
            <person name="Vautrin S."/>
            <person name="Crespi M."/>
            <person name="Mangin B."/>
            <person name="Burke J.M."/>
            <person name="Salse J."/>
            <person name="Munos S."/>
            <person name="Vincourt P."/>
            <person name="Rieseberg L.H."/>
            <person name="Langlade N.B."/>
        </authorList>
    </citation>
    <scope>NUCLEOTIDE SEQUENCE [LARGE SCALE GENOMIC DNA]</scope>
    <source>
        <strain evidence="4">cv. SF193</strain>
        <tissue evidence="2">Leaves</tissue>
    </source>
</reference>
<proteinExistence type="predicted"/>
<dbReference type="Gramene" id="mRNA:HanXRQr2_Chr05g0216231">
    <property type="protein sequence ID" value="mRNA:HanXRQr2_Chr05g0216231"/>
    <property type="gene ID" value="HanXRQr2_Chr05g0216231"/>
</dbReference>
<feature type="region of interest" description="Disordered" evidence="1">
    <location>
        <begin position="1"/>
        <end position="50"/>
    </location>
</feature>
<evidence type="ECO:0000313" key="3">
    <source>
        <dbReference type="EMBL" id="OTG25451.1"/>
    </source>
</evidence>
<keyword evidence="4" id="KW-1185">Reference proteome</keyword>
<feature type="compositionally biased region" description="Basic and acidic residues" evidence="1">
    <location>
        <begin position="20"/>
        <end position="29"/>
    </location>
</feature>
<protein>
    <submittedName>
        <fullName evidence="3">Putative NAD(P)-binding domain-containing protein</fullName>
    </submittedName>
    <submittedName>
        <fullName evidence="2">Very-long-chain 3-oxoacyl-CoA reductase</fullName>
        <ecNumber evidence="2">1.1.1.330</ecNumber>
    </submittedName>
</protein>
<evidence type="ECO:0000313" key="2">
    <source>
        <dbReference type="EMBL" id="KAF5806005.1"/>
    </source>
</evidence>
<gene>
    <name evidence="3" type="ORF">HannXRQ_Chr05g0147781</name>
    <name evidence="2" type="ORF">HanXRQr2_Chr05g0216231</name>
</gene>
<reference evidence="2" key="3">
    <citation type="submission" date="2020-06" db="EMBL/GenBank/DDBJ databases">
        <title>Helianthus annuus Genome sequencing and assembly Release 2.</title>
        <authorList>
            <person name="Gouzy J."/>
            <person name="Langlade N."/>
            <person name="Munos S."/>
        </authorList>
    </citation>
    <scope>NUCLEOTIDE SEQUENCE</scope>
    <source>
        <tissue evidence="2">Leaves</tissue>
    </source>
</reference>